<proteinExistence type="predicted"/>
<name>A0A9P4HMC2_9PLEO</name>
<dbReference type="Proteomes" id="UP000799777">
    <property type="component" value="Unassembled WGS sequence"/>
</dbReference>
<evidence type="ECO:0000313" key="2">
    <source>
        <dbReference type="EMBL" id="KAF2036627.1"/>
    </source>
</evidence>
<dbReference type="OrthoDB" id="5376804at2759"/>
<evidence type="ECO:0000256" key="1">
    <source>
        <dbReference type="SAM" id="Phobius"/>
    </source>
</evidence>
<gene>
    <name evidence="2" type="ORF">EK21DRAFT_105939</name>
</gene>
<sequence>MVCWLVSALCMTAVVTIYFHVQNRPFQNNNLLTYADTFGKVASAALIVPTSEALGQLKWNWFYNSRAVLDFEIFDKASRGPWGAIMLLFRKRGRSLAALGALLIVLLLAIDTFFLSQVVVLSDRWYLDSEAGTLPLTVQYEPNLPKVYRERANMNVQDIDIARVIERFAYDNGTQPVLYANGTRPGIPLDVGSELTYACLAGTMDWTSDLDGGYNVKDDYKNGAMCGYFLNVTSHRPVLMSDYQVNADGTAGDTLLMHTLPLTMIFDYFPFYGNGSINFKSLRDTIADVLIVSANGSTSSVHQGTPPVAQECVLSWCVKTIRSTPSTLDSFSFQTAYENGTDNYYLQNISIDLGKTPSGRTISGFGTLNSSASTIYQGFQNIFPAFTTLRSNSTVPVMRWKTWDKGPPWNRVLDFNPWLAPNNVTRHMERFATAMTNVIRTAPRKIMLSGDAFSTETFTRIRWPWLAFPFALLLLSLIFLVSTIIKTSNDGAMGTWKTSAMPTLIYSLSPDLQRELSPSQIGASASKEGATKVRIKLLPDRGWRV</sequence>
<keyword evidence="3" id="KW-1185">Reference proteome</keyword>
<reference evidence="2" key="1">
    <citation type="journal article" date="2020" name="Stud. Mycol.">
        <title>101 Dothideomycetes genomes: a test case for predicting lifestyles and emergence of pathogens.</title>
        <authorList>
            <person name="Haridas S."/>
            <person name="Albert R."/>
            <person name="Binder M."/>
            <person name="Bloem J."/>
            <person name="Labutti K."/>
            <person name="Salamov A."/>
            <person name="Andreopoulos B."/>
            <person name="Baker S."/>
            <person name="Barry K."/>
            <person name="Bills G."/>
            <person name="Bluhm B."/>
            <person name="Cannon C."/>
            <person name="Castanera R."/>
            <person name="Culley D."/>
            <person name="Daum C."/>
            <person name="Ezra D."/>
            <person name="Gonzalez J."/>
            <person name="Henrissat B."/>
            <person name="Kuo A."/>
            <person name="Liang C."/>
            <person name="Lipzen A."/>
            <person name="Lutzoni F."/>
            <person name="Magnuson J."/>
            <person name="Mondo S."/>
            <person name="Nolan M."/>
            <person name="Ohm R."/>
            <person name="Pangilinan J."/>
            <person name="Park H.-J."/>
            <person name="Ramirez L."/>
            <person name="Alfaro M."/>
            <person name="Sun H."/>
            <person name="Tritt A."/>
            <person name="Yoshinaga Y."/>
            <person name="Zwiers L.-H."/>
            <person name="Turgeon B."/>
            <person name="Goodwin S."/>
            <person name="Spatafora J."/>
            <person name="Crous P."/>
            <person name="Grigoriev I."/>
        </authorList>
    </citation>
    <scope>NUCLEOTIDE SEQUENCE</scope>
    <source>
        <strain evidence="2">CBS 110217</strain>
    </source>
</reference>
<comment type="caution">
    <text evidence="2">The sequence shown here is derived from an EMBL/GenBank/DDBJ whole genome shotgun (WGS) entry which is preliminary data.</text>
</comment>
<dbReference type="EMBL" id="ML978154">
    <property type="protein sequence ID" value="KAF2036627.1"/>
    <property type="molecule type" value="Genomic_DNA"/>
</dbReference>
<organism evidence="2 3">
    <name type="scientific">Setomelanomma holmii</name>
    <dbReference type="NCBI Taxonomy" id="210430"/>
    <lineage>
        <taxon>Eukaryota</taxon>
        <taxon>Fungi</taxon>
        <taxon>Dikarya</taxon>
        <taxon>Ascomycota</taxon>
        <taxon>Pezizomycotina</taxon>
        <taxon>Dothideomycetes</taxon>
        <taxon>Pleosporomycetidae</taxon>
        <taxon>Pleosporales</taxon>
        <taxon>Pleosporineae</taxon>
        <taxon>Phaeosphaeriaceae</taxon>
        <taxon>Setomelanomma</taxon>
    </lineage>
</organism>
<accession>A0A9P4HMC2</accession>
<evidence type="ECO:0000313" key="3">
    <source>
        <dbReference type="Proteomes" id="UP000799777"/>
    </source>
</evidence>
<dbReference type="AlphaFoldDB" id="A0A9P4HMC2"/>
<feature type="transmembrane region" description="Helical" evidence="1">
    <location>
        <begin position="96"/>
        <end position="115"/>
    </location>
</feature>
<feature type="transmembrane region" description="Helical" evidence="1">
    <location>
        <begin position="463"/>
        <end position="485"/>
    </location>
</feature>
<keyword evidence="1" id="KW-1133">Transmembrane helix</keyword>
<protein>
    <submittedName>
        <fullName evidence="2">Uncharacterized protein</fullName>
    </submittedName>
</protein>
<dbReference type="InterPro" id="IPR021514">
    <property type="entry name" value="DUF3176"/>
</dbReference>
<dbReference type="PANTHER" id="PTHR35394">
    <property type="entry name" value="DUF3176 DOMAIN-CONTAINING PROTEIN"/>
    <property type="match status" value="1"/>
</dbReference>
<keyword evidence="1" id="KW-0812">Transmembrane</keyword>
<keyword evidence="1" id="KW-0472">Membrane</keyword>
<dbReference type="PANTHER" id="PTHR35394:SF5">
    <property type="entry name" value="DUF3176 DOMAIN-CONTAINING PROTEIN"/>
    <property type="match status" value="1"/>
</dbReference>
<dbReference type="Pfam" id="PF11374">
    <property type="entry name" value="DUF3176"/>
    <property type="match status" value="1"/>
</dbReference>